<organism evidence="2 3">
    <name type="scientific">Halorarum halophilum</name>
    <dbReference type="NCBI Taxonomy" id="2743090"/>
    <lineage>
        <taxon>Archaea</taxon>
        <taxon>Methanobacteriati</taxon>
        <taxon>Methanobacteriota</taxon>
        <taxon>Stenosarchaea group</taxon>
        <taxon>Halobacteria</taxon>
        <taxon>Halobacteriales</taxon>
        <taxon>Haloferacaceae</taxon>
        <taxon>Halorarum</taxon>
    </lineage>
</organism>
<feature type="transmembrane region" description="Helical" evidence="1">
    <location>
        <begin position="114"/>
        <end position="141"/>
    </location>
</feature>
<reference evidence="2 3" key="1">
    <citation type="submission" date="2020-07" db="EMBL/GenBank/DDBJ databases">
        <title>Gai3-2, isolated from salt lake.</title>
        <authorList>
            <person name="Cui H."/>
            <person name="Shi X."/>
        </authorList>
    </citation>
    <scope>NUCLEOTIDE SEQUENCE [LARGE SCALE GENOMIC DNA]</scope>
    <source>
        <strain evidence="2 3">Gai3-2</strain>
    </source>
</reference>
<protein>
    <submittedName>
        <fullName evidence="2">Uncharacterized protein</fullName>
    </submittedName>
</protein>
<dbReference type="Proteomes" id="UP000509750">
    <property type="component" value="Chromosome"/>
</dbReference>
<dbReference type="RefSeq" id="WP_179169635.1">
    <property type="nucleotide sequence ID" value="NZ_CP058529.1"/>
</dbReference>
<sequence>MDGSAKWSGVMAAVCTLAAAAVALVLLAVLPPEPTGSSHLMYGPQAVVAGGVLGGAFWWALVERPGRPTTGRAILAGFLVGLLAHPLMWAWYFVVGPLYLPVERMGPAVAAGTALKVSVASVLFFGWLTVPVAVVCGWVVVRFRRRALE</sequence>
<evidence type="ECO:0000313" key="3">
    <source>
        <dbReference type="Proteomes" id="UP000509750"/>
    </source>
</evidence>
<evidence type="ECO:0000313" key="2">
    <source>
        <dbReference type="EMBL" id="QLG28060.1"/>
    </source>
</evidence>
<keyword evidence="1" id="KW-0812">Transmembrane</keyword>
<keyword evidence="1" id="KW-0472">Membrane</keyword>
<accession>A0A7D5KUW6</accession>
<feature type="transmembrane region" description="Helical" evidence="1">
    <location>
        <begin position="42"/>
        <end position="61"/>
    </location>
</feature>
<proteinExistence type="predicted"/>
<dbReference type="AlphaFoldDB" id="A0A7D5KUW6"/>
<keyword evidence="3" id="KW-1185">Reference proteome</keyword>
<dbReference type="EMBL" id="CP058529">
    <property type="protein sequence ID" value="QLG28060.1"/>
    <property type="molecule type" value="Genomic_DNA"/>
</dbReference>
<gene>
    <name evidence="2" type="ORF">HUG10_11060</name>
</gene>
<keyword evidence="1" id="KW-1133">Transmembrane helix</keyword>
<name>A0A7D5KUW6_9EURY</name>
<feature type="transmembrane region" description="Helical" evidence="1">
    <location>
        <begin position="7"/>
        <end position="30"/>
    </location>
</feature>
<dbReference type="KEGG" id="halg:HUG10_11060"/>
<evidence type="ECO:0000256" key="1">
    <source>
        <dbReference type="SAM" id="Phobius"/>
    </source>
</evidence>
<dbReference type="GeneID" id="56029379"/>
<feature type="transmembrane region" description="Helical" evidence="1">
    <location>
        <begin position="73"/>
        <end position="94"/>
    </location>
</feature>